<evidence type="ECO:0000313" key="5">
    <source>
        <dbReference type="EMBL" id="CAB3238994.1"/>
    </source>
</evidence>
<dbReference type="SMART" id="SM00198">
    <property type="entry name" value="SCP"/>
    <property type="match status" value="1"/>
</dbReference>
<dbReference type="OrthoDB" id="202537at2759"/>
<protein>
    <recommendedName>
        <fullName evidence="4">SCP domain-containing protein</fullName>
    </recommendedName>
</protein>
<dbReference type="Proteomes" id="UP000494256">
    <property type="component" value="Unassembled WGS sequence"/>
</dbReference>
<dbReference type="PRINTS" id="PR00837">
    <property type="entry name" value="V5TPXLIKE"/>
</dbReference>
<evidence type="ECO:0000313" key="6">
    <source>
        <dbReference type="Proteomes" id="UP000494256"/>
    </source>
</evidence>
<feature type="chain" id="PRO_5035910962" description="SCP domain-containing protein" evidence="3">
    <location>
        <begin position="23"/>
        <end position="561"/>
    </location>
</feature>
<dbReference type="InterPro" id="IPR014044">
    <property type="entry name" value="CAP_dom"/>
</dbReference>
<dbReference type="InterPro" id="IPR035940">
    <property type="entry name" value="CAP_sf"/>
</dbReference>
<feature type="domain" description="SCP" evidence="4">
    <location>
        <begin position="62"/>
        <end position="229"/>
    </location>
</feature>
<comment type="caution">
    <text evidence="5">The sequence shown here is derived from an EMBL/GenBank/DDBJ whole genome shotgun (WGS) entry which is preliminary data.</text>
</comment>
<reference evidence="5 6" key="1">
    <citation type="submission" date="2020-04" db="EMBL/GenBank/DDBJ databases">
        <authorList>
            <person name="Wallbank WR R."/>
            <person name="Pardo Diaz C."/>
            <person name="Kozak K."/>
            <person name="Martin S."/>
            <person name="Jiggins C."/>
            <person name="Moest M."/>
            <person name="Warren A I."/>
            <person name="Byers J.R.P. K."/>
            <person name="Montejo-Kovacevich G."/>
            <person name="Yen C E."/>
        </authorList>
    </citation>
    <scope>NUCLEOTIDE SEQUENCE [LARGE SCALE GENOMIC DNA]</scope>
</reference>
<gene>
    <name evidence="5" type="ORF">APLA_LOCUS8454</name>
</gene>
<dbReference type="CDD" id="cd05380">
    <property type="entry name" value="CAP_euk"/>
    <property type="match status" value="1"/>
</dbReference>
<keyword evidence="3" id="KW-0732">Signal</keyword>
<evidence type="ECO:0000259" key="4">
    <source>
        <dbReference type="SMART" id="SM00198"/>
    </source>
</evidence>
<dbReference type="PANTHER" id="PTHR10334">
    <property type="entry name" value="CYSTEINE-RICH SECRETORY PROTEIN-RELATED"/>
    <property type="match status" value="1"/>
</dbReference>
<name>A0A8S1A3K5_ARCPL</name>
<dbReference type="SUPFAM" id="SSF55797">
    <property type="entry name" value="PR-1-like"/>
    <property type="match status" value="1"/>
</dbReference>
<feature type="signal peptide" evidence="3">
    <location>
        <begin position="1"/>
        <end position="22"/>
    </location>
</feature>
<sequence>MLTTKKILFIGLSLQLVIKCTTKDYCSPVFCNNSRQHTLCKYQSEEPASTCLSYERTILNDNDRRQIVDKINNRRNKVAAGEIRSLPPAAGMMKLEWNKELEKSAQRWADQCVKHGDADLQDSCRDLGNVPVGQNIATVQGDSPGLTPLALVDVWYMELLKIDSSVISCFVPSSANGELHYDYFTQLIWEQTTEVGCGGVKFKDRLDDTKYRTIYRLVCNFSPAGNRRNKTVYSCGTPCSGCPDGVCDHHYTALCEHTPAANDHATKQNYDEVISTKPDLILDVSTKSISVMTDPIFDGITFSTPDQLSENDSLMFTYFPHLPDHKMIRERITSFANEVTRSDALLDDFIELLKKKLSSDSLIKNFLLTTLPQSTEISDILNDEGVAAFINKVYSKKELPTTLKTTPKDYVNSTLLVDLIEAVIFRSNDKMASTEIYQQESQTIPIVKPIKVQAELAEVKQNRDFTGHYFFPEDDDESNKGPSESYYDNTDLAQADVEMEIDYLKMSSITRDFLDDIFESDTSTESTTTLNTHSPDKIPLYKNGYRFMKKFLKSIENKADS</sequence>
<evidence type="ECO:0000256" key="2">
    <source>
        <dbReference type="ARBA" id="ARBA00022525"/>
    </source>
</evidence>
<dbReference type="InterPro" id="IPR001283">
    <property type="entry name" value="CRISP-related"/>
</dbReference>
<dbReference type="AlphaFoldDB" id="A0A8S1A3K5"/>
<proteinExistence type="predicted"/>
<evidence type="ECO:0000256" key="3">
    <source>
        <dbReference type="SAM" id="SignalP"/>
    </source>
</evidence>
<dbReference type="GO" id="GO:0005576">
    <property type="term" value="C:extracellular region"/>
    <property type="evidence" value="ECO:0007669"/>
    <property type="project" value="UniProtKB-SubCell"/>
</dbReference>
<dbReference type="Gene3D" id="3.40.33.10">
    <property type="entry name" value="CAP"/>
    <property type="match status" value="1"/>
</dbReference>
<dbReference type="EMBL" id="CADEBD010000308">
    <property type="protein sequence ID" value="CAB3238994.1"/>
    <property type="molecule type" value="Genomic_DNA"/>
</dbReference>
<keyword evidence="2" id="KW-0964">Secreted</keyword>
<organism evidence="5 6">
    <name type="scientific">Arctia plantaginis</name>
    <name type="common">Wood tiger moth</name>
    <name type="synonym">Phalaena plantaginis</name>
    <dbReference type="NCBI Taxonomy" id="874455"/>
    <lineage>
        <taxon>Eukaryota</taxon>
        <taxon>Metazoa</taxon>
        <taxon>Ecdysozoa</taxon>
        <taxon>Arthropoda</taxon>
        <taxon>Hexapoda</taxon>
        <taxon>Insecta</taxon>
        <taxon>Pterygota</taxon>
        <taxon>Neoptera</taxon>
        <taxon>Endopterygota</taxon>
        <taxon>Lepidoptera</taxon>
        <taxon>Glossata</taxon>
        <taxon>Ditrysia</taxon>
        <taxon>Noctuoidea</taxon>
        <taxon>Erebidae</taxon>
        <taxon>Arctiinae</taxon>
        <taxon>Arctia</taxon>
    </lineage>
</organism>
<accession>A0A8S1A3K5</accession>
<dbReference type="Pfam" id="PF00188">
    <property type="entry name" value="CAP"/>
    <property type="match status" value="1"/>
</dbReference>
<dbReference type="PRINTS" id="PR00838">
    <property type="entry name" value="V5ALLERGEN"/>
</dbReference>
<comment type="subcellular location">
    <subcellularLocation>
        <location evidence="1">Secreted</location>
    </subcellularLocation>
</comment>
<dbReference type="InterPro" id="IPR002413">
    <property type="entry name" value="V5_allergen-like"/>
</dbReference>
<evidence type="ECO:0000256" key="1">
    <source>
        <dbReference type="ARBA" id="ARBA00004613"/>
    </source>
</evidence>